<dbReference type="Proteomes" id="UP000009170">
    <property type="component" value="Unassembled WGS sequence"/>
</dbReference>
<feature type="region of interest" description="Disordered" evidence="1">
    <location>
        <begin position="1"/>
        <end position="20"/>
    </location>
</feature>
<organism evidence="2 3">
    <name type="scientific">Ostreococcus tauri</name>
    <name type="common">Marine green alga</name>
    <dbReference type="NCBI Taxonomy" id="70448"/>
    <lineage>
        <taxon>Eukaryota</taxon>
        <taxon>Viridiplantae</taxon>
        <taxon>Chlorophyta</taxon>
        <taxon>Mamiellophyceae</taxon>
        <taxon>Mamiellales</taxon>
        <taxon>Bathycoccaceae</taxon>
        <taxon>Ostreococcus</taxon>
    </lineage>
</organism>
<sequence length="146" mass="15458">MPTTGASGAATSSEDDESDVRCVDVAFERAKSWLGASSGPSAMAFAAFAAEESATAALRRRHPRLGLGATPRRRASDSVAARGIERALTKSAARAAAERRRNETNVEASESESESEDDRVKMVSRGGKRRGGSVYDDGGGRRGKRR</sequence>
<dbReference type="InParanoid" id="A0A090MAH9"/>
<keyword evidence="3" id="KW-1185">Reference proteome</keyword>
<dbReference type="KEGG" id="ota:OT_ostta09g02940"/>
<dbReference type="EMBL" id="CAID01000009">
    <property type="protein sequence ID" value="CEF99114.1"/>
    <property type="molecule type" value="Genomic_DNA"/>
</dbReference>
<evidence type="ECO:0000256" key="1">
    <source>
        <dbReference type="SAM" id="MobiDB-lite"/>
    </source>
</evidence>
<name>A0A090MAH9_OSTTA</name>
<reference evidence="2 3" key="2">
    <citation type="journal article" date="2014" name="BMC Genomics">
        <title>An improved genome of the model marine alga Ostreococcus tauri unfolds by assessing Illumina de novo assemblies.</title>
        <authorList>
            <person name="Blanc-Mathieu R."/>
            <person name="Verhelst B."/>
            <person name="Derelle E."/>
            <person name="Rombauts S."/>
            <person name="Bouget F.Y."/>
            <person name="Carre I."/>
            <person name="Chateau A."/>
            <person name="Eyre-Walker A."/>
            <person name="Grimsley N."/>
            <person name="Moreau H."/>
            <person name="Piegu B."/>
            <person name="Rivals E."/>
            <person name="Schackwitz W."/>
            <person name="Van de Peer Y."/>
            <person name="Piganeau G."/>
        </authorList>
    </citation>
    <scope>NUCLEOTIDE SEQUENCE [LARGE SCALE GENOMIC DNA]</scope>
    <source>
        <strain evidence="3">OTTH 0595 / CCAP 157/2 / RCC745</strain>
    </source>
</reference>
<reference evidence="3" key="1">
    <citation type="journal article" date="2006" name="Proc. Natl. Acad. Sci. U.S.A.">
        <title>Genome analysis of the smallest free-living eukaryote Ostreococcus tauri unveils many unique features.</title>
        <authorList>
            <person name="Derelle E."/>
            <person name="Ferraz C."/>
            <person name="Rombauts S."/>
            <person name="Rouze P."/>
            <person name="Worden A.Z."/>
            <person name="Robbens S."/>
            <person name="Partensky F."/>
            <person name="Degroeve S."/>
            <person name="Echeynie S."/>
            <person name="Cooke R."/>
            <person name="Saeys Y."/>
            <person name="Wuyts J."/>
            <person name="Jabbari K."/>
            <person name="Bowler C."/>
            <person name="Panaud O."/>
            <person name="Piegu B."/>
            <person name="Ball S.G."/>
            <person name="Ral J.-P."/>
            <person name="Bouget F.-Y."/>
            <person name="Piganeau G."/>
            <person name="De Baets B."/>
            <person name="Picard A."/>
            <person name="Delseny M."/>
            <person name="Demaille J."/>
            <person name="Van de Peer Y."/>
            <person name="Moreau H."/>
        </authorList>
    </citation>
    <scope>NUCLEOTIDE SEQUENCE [LARGE SCALE GENOMIC DNA]</scope>
    <source>
        <strain evidence="3">OTTH 0595 / CCAP 157/2 / RCC745</strain>
    </source>
</reference>
<protein>
    <submittedName>
        <fullName evidence="2">Unnamed product</fullName>
    </submittedName>
</protein>
<dbReference type="RefSeq" id="XP_022839654.1">
    <property type="nucleotide sequence ID" value="XM_022983381.1"/>
</dbReference>
<feature type="compositionally biased region" description="Polar residues" evidence="1">
    <location>
        <begin position="1"/>
        <end position="12"/>
    </location>
</feature>
<dbReference type="GeneID" id="34946136"/>
<evidence type="ECO:0000313" key="2">
    <source>
        <dbReference type="EMBL" id="CEF99114.1"/>
    </source>
</evidence>
<feature type="region of interest" description="Disordered" evidence="1">
    <location>
        <begin position="60"/>
        <end position="146"/>
    </location>
</feature>
<proteinExistence type="predicted"/>
<evidence type="ECO:0000313" key="3">
    <source>
        <dbReference type="Proteomes" id="UP000009170"/>
    </source>
</evidence>
<accession>A0A090MAH9</accession>
<comment type="caution">
    <text evidence="2">The sequence shown here is derived from an EMBL/GenBank/DDBJ whole genome shotgun (WGS) entry which is preliminary data.</text>
</comment>
<dbReference type="AlphaFoldDB" id="A0A090MAH9"/>
<gene>
    <name evidence="2" type="ORF">OT_ostta09g02940</name>
</gene>